<name>A0A939NK28_SERMA</name>
<feature type="signal peptide" evidence="1">
    <location>
        <begin position="1"/>
        <end position="19"/>
    </location>
</feature>
<dbReference type="InterPro" id="IPR052905">
    <property type="entry name" value="LD-transpeptidase_YkuD-like"/>
</dbReference>
<feature type="chain" id="PRO_5036959124" evidence="1">
    <location>
        <begin position="20"/>
        <end position="208"/>
    </location>
</feature>
<comment type="caution">
    <text evidence="2">The sequence shown here is derived from an EMBL/GenBank/DDBJ whole genome shotgun (WGS) entry which is preliminary data.</text>
</comment>
<organism evidence="2">
    <name type="scientific">Serratia marcescens</name>
    <dbReference type="NCBI Taxonomy" id="615"/>
    <lineage>
        <taxon>Bacteria</taxon>
        <taxon>Pseudomonadati</taxon>
        <taxon>Pseudomonadota</taxon>
        <taxon>Gammaproteobacteria</taxon>
        <taxon>Enterobacterales</taxon>
        <taxon>Yersiniaceae</taxon>
        <taxon>Serratia</taxon>
    </lineage>
</organism>
<gene>
    <name evidence="2" type="ORF">J4732_12730</name>
</gene>
<evidence type="ECO:0000313" key="2">
    <source>
        <dbReference type="EMBL" id="MBO2006948.1"/>
    </source>
</evidence>
<dbReference type="PANTHER" id="PTHR41533:SF1">
    <property type="entry name" value="L,D-TRANSPEPTIDASE YCBB-RELATED"/>
    <property type="match status" value="1"/>
</dbReference>
<accession>A0A939NK28</accession>
<dbReference type="AlphaFoldDB" id="A0A939NK28"/>
<proteinExistence type="predicted"/>
<protein>
    <submittedName>
        <fullName evidence="2">Uncharacterized protein</fullName>
    </submittedName>
</protein>
<evidence type="ECO:0000256" key="1">
    <source>
        <dbReference type="SAM" id="SignalP"/>
    </source>
</evidence>
<keyword evidence="1" id="KW-0732">Signal</keyword>
<reference evidence="2" key="1">
    <citation type="submission" date="2021-03" db="EMBL/GenBank/DDBJ databases">
        <title>Molecular epidemiology and mechanisms of colistin and carbapenem resistance in Enterobacteriaceae from clinical isolates, the environment and porcine samples in Pretoria, South Africa.</title>
        <authorList>
            <person name="Bogoshi D."/>
            <person name="Mbelle N.M."/>
            <person name="Naidoo V."/>
            <person name="Osei Sekyere J."/>
        </authorList>
    </citation>
    <scope>NUCLEOTIDE SEQUENCE</scope>
    <source>
        <strain evidence="2">C080</strain>
    </source>
</reference>
<dbReference type="EMBL" id="JAGETR010000076">
    <property type="protein sequence ID" value="MBO2006948.1"/>
    <property type="molecule type" value="Genomic_DNA"/>
</dbReference>
<dbReference type="PANTHER" id="PTHR41533">
    <property type="entry name" value="L,D-TRANSPEPTIDASE HI_1667-RELATED"/>
    <property type="match status" value="1"/>
</dbReference>
<sequence>MALSGAIACSLVSSFSASATVTALPVASAGMSVAQSRSELLAALPRGMDLHYLSTLAPLYAANHMQPMWQDREAVQQFQQQLAELAMSGVQPQFTQWVKMLTDPALSEGPRCGAVRCDAGLFTVRLCHRCQRQQLAVQQYSLQAWLAAHRGDQPMATGGAPCAYPELCEFARAAASAIRQDAPALRDMLADNRPWPQVGSGPSLRPAK</sequence>